<reference evidence="1 2" key="1">
    <citation type="submission" date="2018-03" db="EMBL/GenBank/DDBJ databases">
        <title>Alkalicoccus saliphilus sp. nov., isolated from a mineral pool.</title>
        <authorList>
            <person name="Zhao B."/>
        </authorList>
    </citation>
    <scope>NUCLEOTIDE SEQUENCE [LARGE SCALE GENOMIC DNA]</scope>
    <source>
        <strain evidence="1 2">6AG</strain>
    </source>
</reference>
<dbReference type="Proteomes" id="UP000240509">
    <property type="component" value="Unassembled WGS sequence"/>
</dbReference>
<dbReference type="AlphaFoldDB" id="A0A2T4U3Y7"/>
<comment type="caution">
    <text evidence="1">The sequence shown here is derived from an EMBL/GenBank/DDBJ whole genome shotgun (WGS) entry which is preliminary data.</text>
</comment>
<proteinExistence type="predicted"/>
<protein>
    <submittedName>
        <fullName evidence="1">Uncharacterized protein</fullName>
    </submittedName>
</protein>
<dbReference type="EMBL" id="PZJJ01000024">
    <property type="protein sequence ID" value="PTL38117.1"/>
    <property type="molecule type" value="Genomic_DNA"/>
</dbReference>
<sequence>MPMRYARMQGHHPLPLKIVRLKKAAFPQKVKGIGNKNGARVRIERGLSTVHVNREMSASEYQSIYAGMRRRHRKALDKLSKT</sequence>
<evidence type="ECO:0000313" key="1">
    <source>
        <dbReference type="EMBL" id="PTL38117.1"/>
    </source>
</evidence>
<gene>
    <name evidence="1" type="ORF">C6Y45_13055</name>
</gene>
<keyword evidence="2" id="KW-1185">Reference proteome</keyword>
<organism evidence="1 2">
    <name type="scientific">Alkalicoccus saliphilus</name>
    <dbReference type="NCBI Taxonomy" id="200989"/>
    <lineage>
        <taxon>Bacteria</taxon>
        <taxon>Bacillati</taxon>
        <taxon>Bacillota</taxon>
        <taxon>Bacilli</taxon>
        <taxon>Bacillales</taxon>
        <taxon>Bacillaceae</taxon>
        <taxon>Alkalicoccus</taxon>
    </lineage>
</organism>
<evidence type="ECO:0000313" key="2">
    <source>
        <dbReference type="Proteomes" id="UP000240509"/>
    </source>
</evidence>
<name>A0A2T4U3Y7_9BACI</name>
<accession>A0A2T4U3Y7</accession>